<dbReference type="Proteomes" id="UP000664859">
    <property type="component" value="Unassembled WGS sequence"/>
</dbReference>
<dbReference type="InterPro" id="IPR017853">
    <property type="entry name" value="GH"/>
</dbReference>
<organism evidence="9 10">
    <name type="scientific">Tribonema minus</name>
    <dbReference type="NCBI Taxonomy" id="303371"/>
    <lineage>
        <taxon>Eukaryota</taxon>
        <taxon>Sar</taxon>
        <taxon>Stramenopiles</taxon>
        <taxon>Ochrophyta</taxon>
        <taxon>PX clade</taxon>
        <taxon>Xanthophyceae</taxon>
        <taxon>Tribonematales</taxon>
        <taxon>Tribonemataceae</taxon>
        <taxon>Tribonema</taxon>
    </lineage>
</organism>
<dbReference type="SUPFAM" id="SSF51445">
    <property type="entry name" value="(Trans)glycosidases"/>
    <property type="match status" value="2"/>
</dbReference>
<proteinExistence type="inferred from homology"/>
<evidence type="ECO:0000256" key="4">
    <source>
        <dbReference type="ARBA" id="ARBA00022729"/>
    </source>
</evidence>
<feature type="domain" description="Glycoside hydrolase family 3 N-terminal" evidence="7">
    <location>
        <begin position="162"/>
        <end position="248"/>
    </location>
</feature>
<dbReference type="Gene3D" id="3.40.50.1700">
    <property type="entry name" value="Glycoside hydrolase family 3 C-terminal domain"/>
    <property type="match status" value="1"/>
</dbReference>
<dbReference type="GO" id="GO:0008422">
    <property type="term" value="F:beta-glucosidase activity"/>
    <property type="evidence" value="ECO:0007669"/>
    <property type="project" value="UniProtKB-EC"/>
</dbReference>
<reference evidence="9" key="1">
    <citation type="submission" date="2021-02" db="EMBL/GenBank/DDBJ databases">
        <title>First Annotated Genome of the Yellow-green Alga Tribonema minus.</title>
        <authorList>
            <person name="Mahan K.M."/>
        </authorList>
    </citation>
    <scope>NUCLEOTIDE SEQUENCE</scope>
    <source>
        <strain evidence="9">UTEX B ZZ1240</strain>
    </source>
</reference>
<dbReference type="AlphaFoldDB" id="A0A835Z0A2"/>
<keyword evidence="5" id="KW-0378">Hydrolase</keyword>
<dbReference type="PANTHER" id="PTHR30620:SF16">
    <property type="entry name" value="LYSOSOMAL BETA GLUCOSIDASE"/>
    <property type="match status" value="1"/>
</dbReference>
<evidence type="ECO:0000256" key="1">
    <source>
        <dbReference type="ARBA" id="ARBA00000448"/>
    </source>
</evidence>
<comment type="catalytic activity">
    <reaction evidence="1">
        <text>Hydrolysis of terminal, non-reducing beta-D-glucosyl residues with release of beta-D-glucose.</text>
        <dbReference type="EC" id="3.2.1.21"/>
    </reaction>
</comment>
<evidence type="ECO:0000256" key="5">
    <source>
        <dbReference type="ARBA" id="ARBA00022801"/>
    </source>
</evidence>
<dbReference type="InterPro" id="IPR002772">
    <property type="entry name" value="Glyco_hydro_3_C"/>
</dbReference>
<dbReference type="Pfam" id="PF00933">
    <property type="entry name" value="Glyco_hydro_3"/>
    <property type="match status" value="1"/>
</dbReference>
<dbReference type="PANTHER" id="PTHR30620">
    <property type="entry name" value="PERIPLASMIC BETA-GLUCOSIDASE-RELATED"/>
    <property type="match status" value="1"/>
</dbReference>
<evidence type="ECO:0000313" key="9">
    <source>
        <dbReference type="EMBL" id="KAG5184680.1"/>
    </source>
</evidence>
<dbReference type="EMBL" id="JAFCMP010000157">
    <property type="protein sequence ID" value="KAG5184680.1"/>
    <property type="molecule type" value="Genomic_DNA"/>
</dbReference>
<evidence type="ECO:0000313" key="10">
    <source>
        <dbReference type="Proteomes" id="UP000664859"/>
    </source>
</evidence>
<evidence type="ECO:0000256" key="3">
    <source>
        <dbReference type="ARBA" id="ARBA00012744"/>
    </source>
</evidence>
<evidence type="ECO:0000256" key="6">
    <source>
        <dbReference type="ARBA" id="ARBA00023295"/>
    </source>
</evidence>
<dbReference type="OrthoDB" id="186372at2759"/>
<feature type="domain" description="Glycoside hydrolase family 3 C-terminal" evidence="8">
    <location>
        <begin position="582"/>
        <end position="795"/>
    </location>
</feature>
<keyword evidence="4" id="KW-0732">Signal</keyword>
<comment type="caution">
    <text evidence="9">The sequence shown here is derived from an EMBL/GenBank/DDBJ whole genome shotgun (WGS) entry which is preliminary data.</text>
</comment>
<dbReference type="EC" id="3.2.1.21" evidence="3"/>
<evidence type="ECO:0000259" key="7">
    <source>
        <dbReference type="Pfam" id="PF00933"/>
    </source>
</evidence>
<accession>A0A835Z0A2</accession>
<dbReference type="InterPro" id="IPR051915">
    <property type="entry name" value="Cellulose_Degrad_GH3"/>
</dbReference>
<evidence type="ECO:0000259" key="8">
    <source>
        <dbReference type="Pfam" id="PF01915"/>
    </source>
</evidence>
<dbReference type="InterPro" id="IPR036962">
    <property type="entry name" value="Glyco_hydro_3_N_sf"/>
</dbReference>
<dbReference type="InterPro" id="IPR001764">
    <property type="entry name" value="Glyco_hydro_3_N"/>
</dbReference>
<name>A0A835Z0A2_9STRA</name>
<dbReference type="SUPFAM" id="SSF52279">
    <property type="entry name" value="Beta-D-glucan exohydrolase, C-terminal domain"/>
    <property type="match status" value="1"/>
</dbReference>
<keyword evidence="10" id="KW-1185">Reference proteome</keyword>
<dbReference type="GO" id="GO:0009251">
    <property type="term" value="P:glucan catabolic process"/>
    <property type="evidence" value="ECO:0007669"/>
    <property type="project" value="TreeGrafter"/>
</dbReference>
<keyword evidence="6" id="KW-0326">Glycosidase</keyword>
<gene>
    <name evidence="9" type="ORF">JKP88DRAFT_244676</name>
</gene>
<comment type="similarity">
    <text evidence="2">Belongs to the glycosyl hydrolase 3 family.</text>
</comment>
<sequence length="827" mass="88051">MTLDACRYDGRATKIICPEQLSSPQSLAAYYMMPNPEQDVSIVPDCDFQPWTTCITLQHSKYQHDSPNQTHPKPNVQYPRTGCAAARAWLEPNLTNQQRVDRVLECMTLADQIGQMLMLRPYTFADWEIGALGIGGAWYPATTGFKTSANKADNWVSKNEQQQRHSDATVFPHQIGVGAICAGKKGDALKGCAAIAQDIGQAVGIALQAAGIHMFWGPTLCLARDMRWGRAYECFGEDPELVSAMGVMIKAKLDSAMGVMIKVLTLTSYLLLKLKLLDPNANPHPHPELITAIGVMNKELVSAMGVMITGNFNTNMKPKSSANPGPNPDFYLCSLSRSWSALSEWCALPLPLLLAGVNSAGVVATPKHYAGDGNVAWGTGQNGRIDSRVDGTLMHEHGQLLTNVLRKGCATRPVLTSWFSDTRATCARSESNAGLGVQISEDLKFCGVSITDFGGIEVATGNDMRTKTRNVVVAGNDLLLCPREGSGFEAAENIRSNICNTDGVSQGCGGNCVPRERVREAAARVLMLKAKLGLLTGPSPLNGSACGYPGNMPQPQRISDEANSYKVASRKLALLAAEKSQVLLKNLGGAVPLTSTKVKTVLLLGSSAESVARLCGGWNIDWQARDGELQKGTTVKKALVSAGFTVTTSTTTATDAANKSGYSSVVSLVVVGEPPYAEFYGDKGAANMDMALSSADKDAITKACTGRPWKCVVVVVSGRPITLDSAFYSNDVDAVVAAWLPGSEGGTAIVNKLFGRAPSGRTPSWKYEGRLPVTWLKNFDSGPGSAALFDYGYGCSTVAASSSNGIKCDASALAKSKLGLRKRVLLG</sequence>
<dbReference type="Pfam" id="PF01915">
    <property type="entry name" value="Glyco_hydro_3_C"/>
    <property type="match status" value="1"/>
</dbReference>
<protein>
    <recommendedName>
        <fullName evidence="3">beta-glucosidase</fullName>
        <ecNumber evidence="3">3.2.1.21</ecNumber>
    </recommendedName>
</protein>
<dbReference type="Gene3D" id="3.20.20.300">
    <property type="entry name" value="Glycoside hydrolase, family 3, N-terminal domain"/>
    <property type="match status" value="2"/>
</dbReference>
<evidence type="ECO:0000256" key="2">
    <source>
        <dbReference type="ARBA" id="ARBA00005336"/>
    </source>
</evidence>
<dbReference type="InterPro" id="IPR036881">
    <property type="entry name" value="Glyco_hydro_3_C_sf"/>
</dbReference>